<proteinExistence type="predicted"/>
<evidence type="ECO:0000256" key="1">
    <source>
        <dbReference type="SAM" id="MobiDB-lite"/>
    </source>
</evidence>
<feature type="compositionally biased region" description="Acidic residues" evidence="1">
    <location>
        <begin position="14"/>
        <end position="47"/>
    </location>
</feature>
<keyword evidence="3" id="KW-1185">Reference proteome</keyword>
<feature type="region of interest" description="Disordered" evidence="1">
    <location>
        <begin position="1"/>
        <end position="51"/>
    </location>
</feature>
<accession>A0A1W1WI15</accession>
<evidence type="ECO:0000313" key="3">
    <source>
        <dbReference type="Proteomes" id="UP000192660"/>
    </source>
</evidence>
<organism evidence="2 3">
    <name type="scientific">Sulfobacillus thermosulfidooxidans (strain DSM 9293 / VKM B-1269 / AT-1)</name>
    <dbReference type="NCBI Taxonomy" id="929705"/>
    <lineage>
        <taxon>Bacteria</taxon>
        <taxon>Bacillati</taxon>
        <taxon>Bacillota</taxon>
        <taxon>Clostridia</taxon>
        <taxon>Eubacteriales</taxon>
        <taxon>Clostridiales Family XVII. Incertae Sedis</taxon>
        <taxon>Sulfobacillus</taxon>
    </lineage>
</organism>
<sequence>MATGSVTVCVDGTGLDDNEKDGEVGELEEGEDGEGDDVETECEGEDCERERDGEWFDGTLDVGPGPPVLSEWPPHAVVTRATPKSNPLRIHTTSFISLFPSCAYSLVNSHYIIICFLVQGP</sequence>
<dbReference type="EMBL" id="FWWY01000001">
    <property type="protein sequence ID" value="SMC05832.1"/>
    <property type="molecule type" value="Genomic_DNA"/>
</dbReference>
<dbReference type="AlphaFoldDB" id="A0A1W1WI15"/>
<reference evidence="3" key="1">
    <citation type="submission" date="2017-04" db="EMBL/GenBank/DDBJ databases">
        <authorList>
            <person name="Varghese N."/>
            <person name="Submissions S."/>
        </authorList>
    </citation>
    <scope>NUCLEOTIDE SEQUENCE [LARGE SCALE GENOMIC DNA]</scope>
    <source>
        <strain evidence="3">DSM 9293</strain>
    </source>
</reference>
<gene>
    <name evidence="2" type="ORF">SAMN00768000_2478</name>
</gene>
<protein>
    <submittedName>
        <fullName evidence="2">Uncharacterized protein</fullName>
    </submittedName>
</protein>
<evidence type="ECO:0000313" key="2">
    <source>
        <dbReference type="EMBL" id="SMC05832.1"/>
    </source>
</evidence>
<dbReference type="Proteomes" id="UP000192660">
    <property type="component" value="Unassembled WGS sequence"/>
</dbReference>
<name>A0A1W1WI15_SULTA</name>